<organism evidence="3 4">
    <name type="scientific">Massilia suwonensis</name>
    <dbReference type="NCBI Taxonomy" id="648895"/>
    <lineage>
        <taxon>Bacteria</taxon>
        <taxon>Pseudomonadati</taxon>
        <taxon>Pseudomonadota</taxon>
        <taxon>Betaproteobacteria</taxon>
        <taxon>Burkholderiales</taxon>
        <taxon>Oxalobacteraceae</taxon>
        <taxon>Telluria group</taxon>
        <taxon>Massilia</taxon>
    </lineage>
</organism>
<keyword evidence="2" id="KW-0732">Signal</keyword>
<accession>A0ABW0MFL7</accession>
<evidence type="ECO:0000313" key="3">
    <source>
        <dbReference type="EMBL" id="MFC5477014.1"/>
    </source>
</evidence>
<feature type="chain" id="PRO_5047343141" description="Mucin" evidence="2">
    <location>
        <begin position="20"/>
        <end position="114"/>
    </location>
</feature>
<feature type="compositionally biased region" description="Basic and acidic residues" evidence="1">
    <location>
        <begin position="61"/>
        <end position="82"/>
    </location>
</feature>
<sequence>MKKITAALIAGLFATAAFAQTTATPAPTKAEVKADAKEAKAELKADTKDAKATLKADTKEAKETLKADTRDAKAAAKADGKTPVKSSVKPPAEVSTTGHAGTHGADVSATAKTK</sequence>
<dbReference type="EMBL" id="JBHSMR010000001">
    <property type="protein sequence ID" value="MFC5477014.1"/>
    <property type="molecule type" value="Genomic_DNA"/>
</dbReference>
<dbReference type="RefSeq" id="WP_379751513.1">
    <property type="nucleotide sequence ID" value="NZ_JBHSMR010000001.1"/>
</dbReference>
<evidence type="ECO:0000256" key="1">
    <source>
        <dbReference type="SAM" id="MobiDB-lite"/>
    </source>
</evidence>
<protein>
    <recommendedName>
        <fullName evidence="5">Mucin</fullName>
    </recommendedName>
</protein>
<comment type="caution">
    <text evidence="3">The sequence shown here is derived from an EMBL/GenBank/DDBJ whole genome shotgun (WGS) entry which is preliminary data.</text>
</comment>
<feature type="region of interest" description="Disordered" evidence="1">
    <location>
        <begin position="61"/>
        <end position="114"/>
    </location>
</feature>
<evidence type="ECO:0008006" key="5">
    <source>
        <dbReference type="Google" id="ProtNLM"/>
    </source>
</evidence>
<gene>
    <name evidence="3" type="ORF">ACFPQ5_02340</name>
</gene>
<keyword evidence="4" id="KW-1185">Reference proteome</keyword>
<evidence type="ECO:0000256" key="2">
    <source>
        <dbReference type="SAM" id="SignalP"/>
    </source>
</evidence>
<proteinExistence type="predicted"/>
<name>A0ABW0MFL7_9BURK</name>
<dbReference type="Proteomes" id="UP001596101">
    <property type="component" value="Unassembled WGS sequence"/>
</dbReference>
<feature type="signal peptide" evidence="2">
    <location>
        <begin position="1"/>
        <end position="19"/>
    </location>
</feature>
<reference evidence="4" key="1">
    <citation type="journal article" date="2019" name="Int. J. Syst. Evol. Microbiol.">
        <title>The Global Catalogue of Microorganisms (GCM) 10K type strain sequencing project: providing services to taxonomists for standard genome sequencing and annotation.</title>
        <authorList>
            <consortium name="The Broad Institute Genomics Platform"/>
            <consortium name="The Broad Institute Genome Sequencing Center for Infectious Disease"/>
            <person name="Wu L."/>
            <person name="Ma J."/>
        </authorList>
    </citation>
    <scope>NUCLEOTIDE SEQUENCE [LARGE SCALE GENOMIC DNA]</scope>
    <source>
        <strain evidence="4">CCUG 43111</strain>
    </source>
</reference>
<evidence type="ECO:0000313" key="4">
    <source>
        <dbReference type="Proteomes" id="UP001596101"/>
    </source>
</evidence>